<evidence type="ECO:0000313" key="4">
    <source>
        <dbReference type="Proteomes" id="UP000017081"/>
    </source>
</evidence>
<evidence type="ECO:0000256" key="1">
    <source>
        <dbReference type="ARBA" id="ARBA00023002"/>
    </source>
</evidence>
<dbReference type="STRING" id="1319815.HMPREF0202_02812"/>
<evidence type="ECO:0000313" key="3">
    <source>
        <dbReference type="EMBL" id="ERT65111.1"/>
    </source>
</evidence>
<comment type="caution">
    <text evidence="3">The sequence shown here is derived from an EMBL/GenBank/DDBJ whole genome shotgun (WGS) entry which is preliminary data.</text>
</comment>
<keyword evidence="4" id="KW-1185">Reference proteome</keyword>
<dbReference type="GO" id="GO:0009055">
    <property type="term" value="F:electron transfer activity"/>
    <property type="evidence" value="ECO:0007669"/>
    <property type="project" value="TreeGrafter"/>
</dbReference>
<accession>U7V0M4</accession>
<proteinExistence type="predicted"/>
<dbReference type="RefSeq" id="WP_023052338.1">
    <property type="nucleotide sequence ID" value="NZ_CP173060.2"/>
</dbReference>
<sequence length="194" mass="22520">MKTLVILSHLNYSNSRVNKSLAEELKKYNEITLHNLNEIYPDENIDKHKEQDLLLKYDRIVFQFPFYWYSTPHILKKWQDIVLEYGWAFGPNGTALNGKEFLCAITIGGPEESYQSGGYNNYSISELLKPIQQMSNLTGMKFLTPFKVHSAVVLTDEELRSKTKEYPKYILNPELNPEVALERIKKELEEKGGL</sequence>
<dbReference type="GO" id="GO:0003955">
    <property type="term" value="F:NAD(P)H dehydrogenase (quinone) activity"/>
    <property type="evidence" value="ECO:0007669"/>
    <property type="project" value="TreeGrafter"/>
</dbReference>
<feature type="domain" description="Flavodoxin-like fold" evidence="2">
    <location>
        <begin position="1"/>
        <end position="165"/>
    </location>
</feature>
<dbReference type="PANTHER" id="PTHR47307">
    <property type="entry name" value="GLUTATHIONE-REGULATED POTASSIUM-EFFLUX SYSTEM ANCILLARY PROTEIN KEFG"/>
    <property type="match status" value="1"/>
</dbReference>
<dbReference type="SUPFAM" id="SSF52218">
    <property type="entry name" value="Flavoproteins"/>
    <property type="match status" value="1"/>
</dbReference>
<dbReference type="Proteomes" id="UP000017081">
    <property type="component" value="Unassembled WGS sequence"/>
</dbReference>
<dbReference type="HOGENOM" id="CLU_058643_0_2_0"/>
<dbReference type="InterPro" id="IPR003680">
    <property type="entry name" value="Flavodoxin_fold"/>
</dbReference>
<evidence type="ECO:0000259" key="2">
    <source>
        <dbReference type="Pfam" id="PF02525"/>
    </source>
</evidence>
<name>U7V0M4_9FUSO</name>
<protein>
    <recommendedName>
        <fullName evidence="2">Flavodoxin-like fold domain-containing protein</fullName>
    </recommendedName>
</protein>
<reference evidence="3 4" key="1">
    <citation type="submission" date="2013-08" db="EMBL/GenBank/DDBJ databases">
        <authorList>
            <person name="Weinstock G."/>
            <person name="Sodergren E."/>
            <person name="Wylie T."/>
            <person name="Fulton L."/>
            <person name="Fulton R."/>
            <person name="Fronick C."/>
            <person name="O'Laughlin M."/>
            <person name="Godfrey J."/>
            <person name="Miner T."/>
            <person name="Herter B."/>
            <person name="Appelbaum E."/>
            <person name="Cordes M."/>
            <person name="Lek S."/>
            <person name="Wollam A."/>
            <person name="Pepin K.H."/>
            <person name="Palsikar V.B."/>
            <person name="Mitreva M."/>
            <person name="Wilson R.K."/>
        </authorList>
    </citation>
    <scope>NUCLEOTIDE SEQUENCE [LARGE SCALE GENOMIC DNA]</scope>
    <source>
        <strain evidence="3 4">ATCC BAA-474</strain>
    </source>
</reference>
<dbReference type="AlphaFoldDB" id="U7V0M4"/>
<organism evidence="3 4">
    <name type="scientific">Cetobacterium somerae ATCC BAA-474</name>
    <dbReference type="NCBI Taxonomy" id="1319815"/>
    <lineage>
        <taxon>Bacteria</taxon>
        <taxon>Fusobacteriati</taxon>
        <taxon>Fusobacteriota</taxon>
        <taxon>Fusobacteriia</taxon>
        <taxon>Fusobacteriales</taxon>
        <taxon>Fusobacteriaceae</taxon>
        <taxon>Cetobacterium</taxon>
    </lineage>
</organism>
<dbReference type="Pfam" id="PF02525">
    <property type="entry name" value="Flavodoxin_2"/>
    <property type="match status" value="1"/>
</dbReference>
<dbReference type="InterPro" id="IPR046980">
    <property type="entry name" value="KefG/KefF"/>
</dbReference>
<dbReference type="GO" id="GO:0010181">
    <property type="term" value="F:FMN binding"/>
    <property type="evidence" value="ECO:0007669"/>
    <property type="project" value="TreeGrafter"/>
</dbReference>
<dbReference type="PANTHER" id="PTHR47307:SF1">
    <property type="entry name" value="GLUTATHIONE-REGULATED POTASSIUM-EFFLUX SYSTEM ANCILLARY PROTEIN KEFG"/>
    <property type="match status" value="1"/>
</dbReference>
<dbReference type="Gene3D" id="3.40.50.360">
    <property type="match status" value="1"/>
</dbReference>
<gene>
    <name evidence="3" type="ORF">HMPREF0202_02812</name>
</gene>
<keyword evidence="1" id="KW-0560">Oxidoreductase</keyword>
<dbReference type="eggNOG" id="COG2249">
    <property type="taxonomic scope" value="Bacteria"/>
</dbReference>
<dbReference type="InterPro" id="IPR029039">
    <property type="entry name" value="Flavoprotein-like_sf"/>
</dbReference>
<dbReference type="EMBL" id="AXZF01000173">
    <property type="protein sequence ID" value="ERT65111.1"/>
    <property type="molecule type" value="Genomic_DNA"/>
</dbReference>